<dbReference type="RefSeq" id="WP_073068042.1">
    <property type="nucleotide sequence ID" value="NZ_FQUS01000029.1"/>
</dbReference>
<dbReference type="AlphaFoldDB" id="A0A1M5K0N0"/>
<evidence type="ECO:0000313" key="1">
    <source>
        <dbReference type="EMBL" id="SHG46367.1"/>
    </source>
</evidence>
<organism evidence="1 2">
    <name type="scientific">Fodinibius roseus</name>
    <dbReference type="NCBI Taxonomy" id="1194090"/>
    <lineage>
        <taxon>Bacteria</taxon>
        <taxon>Pseudomonadati</taxon>
        <taxon>Balneolota</taxon>
        <taxon>Balneolia</taxon>
        <taxon>Balneolales</taxon>
        <taxon>Balneolaceae</taxon>
        <taxon>Fodinibius</taxon>
    </lineage>
</organism>
<protein>
    <submittedName>
        <fullName evidence="1">Uncharacterized protein</fullName>
    </submittedName>
</protein>
<evidence type="ECO:0000313" key="2">
    <source>
        <dbReference type="Proteomes" id="UP000184041"/>
    </source>
</evidence>
<name>A0A1M5K0N0_9BACT</name>
<accession>A0A1M5K0N0</accession>
<dbReference type="EMBL" id="FQUS01000029">
    <property type="protein sequence ID" value="SHG46367.1"/>
    <property type="molecule type" value="Genomic_DNA"/>
</dbReference>
<sequence length="278" mass="33042">MSKSKKQYTFEDWDNGETLPTQYPEDERVSLFEINKHLPSEEASDIPLALYKLGRMKEEDFKKVRKKQKEAYKILLNYHVKQATQKINSFQNKADQDKYLKQRKIYLEKRIENTRANRLSKLNENLDLTAFTPEICKEILNRDRNGKSQKSYTKISADPSSGSHLNEFRVNETFEIHLLLSEFNKIEEQLNSSEGQLPPSIKNLIKEFSKKFAERASYSQDLIYNYLIHWNEYQGVSYPRASAKKELKKKKISFPDHDNTLKNWEQSWLQFYYSRTTK</sequence>
<gene>
    <name evidence="1" type="ORF">SAMN05443144_12913</name>
</gene>
<proteinExistence type="predicted"/>
<reference evidence="1 2" key="1">
    <citation type="submission" date="2016-11" db="EMBL/GenBank/DDBJ databases">
        <authorList>
            <person name="Jaros S."/>
            <person name="Januszkiewicz K."/>
            <person name="Wedrychowicz H."/>
        </authorList>
    </citation>
    <scope>NUCLEOTIDE SEQUENCE [LARGE SCALE GENOMIC DNA]</scope>
    <source>
        <strain evidence="1 2">DSM 21986</strain>
    </source>
</reference>
<keyword evidence="2" id="KW-1185">Reference proteome</keyword>
<dbReference type="STRING" id="1194090.SAMN05443144_12913"/>
<dbReference type="Proteomes" id="UP000184041">
    <property type="component" value="Unassembled WGS sequence"/>
</dbReference>